<reference evidence="9 10" key="1">
    <citation type="journal article" date="2020" name="Mol. Plant">
        <title>The Chromosome-Based Rubber Tree Genome Provides New Insights into Spurge Genome Evolution and Rubber Biosynthesis.</title>
        <authorList>
            <person name="Liu J."/>
            <person name="Shi C."/>
            <person name="Shi C.C."/>
            <person name="Li W."/>
            <person name="Zhang Q.J."/>
            <person name="Zhang Y."/>
            <person name="Li K."/>
            <person name="Lu H.F."/>
            <person name="Shi C."/>
            <person name="Zhu S.T."/>
            <person name="Xiao Z.Y."/>
            <person name="Nan H."/>
            <person name="Yue Y."/>
            <person name="Zhu X.G."/>
            <person name="Wu Y."/>
            <person name="Hong X.N."/>
            <person name="Fan G.Y."/>
            <person name="Tong Y."/>
            <person name="Zhang D."/>
            <person name="Mao C.L."/>
            <person name="Liu Y.L."/>
            <person name="Hao S.J."/>
            <person name="Liu W.Q."/>
            <person name="Lv M.Q."/>
            <person name="Zhang H.B."/>
            <person name="Liu Y."/>
            <person name="Hu-Tang G.R."/>
            <person name="Wang J.P."/>
            <person name="Wang J.H."/>
            <person name="Sun Y.H."/>
            <person name="Ni S.B."/>
            <person name="Chen W.B."/>
            <person name="Zhang X.C."/>
            <person name="Jiao Y.N."/>
            <person name="Eichler E.E."/>
            <person name="Li G.H."/>
            <person name="Liu X."/>
            <person name="Gao L.Z."/>
        </authorList>
    </citation>
    <scope>NUCLEOTIDE SEQUENCE [LARGE SCALE GENOMIC DNA]</scope>
    <source>
        <strain evidence="10">cv. GT1</strain>
        <tissue evidence="9">Leaf</tissue>
    </source>
</reference>
<evidence type="ECO:0000256" key="5">
    <source>
        <dbReference type="ARBA" id="ARBA00022525"/>
    </source>
</evidence>
<dbReference type="InterPro" id="IPR001441">
    <property type="entry name" value="UPP_synth-like"/>
</dbReference>
<evidence type="ECO:0000256" key="3">
    <source>
        <dbReference type="ARBA" id="ARBA00010746"/>
    </source>
</evidence>
<dbReference type="SUPFAM" id="SSF50630">
    <property type="entry name" value="Acid proteases"/>
    <property type="match status" value="1"/>
</dbReference>
<dbReference type="PANTHER" id="PTHR47586:SF1">
    <property type="entry name" value="DIRIGENT PROTEIN"/>
    <property type="match status" value="1"/>
</dbReference>
<comment type="function">
    <text evidence="7">Dirigent proteins impart stereoselectivity on the phenoxy radical-coupling reaction, yielding optically active lignans from two molecules of coniferyl alcohol in the biosynthesis of lignans, flavonolignans, and alkaloids and thus plays a central role in plant secondary metabolism.</text>
</comment>
<dbReference type="InterPro" id="IPR018520">
    <property type="entry name" value="UPP_synth-like_CS"/>
</dbReference>
<keyword evidence="5 7" id="KW-0964">Secreted</keyword>
<evidence type="ECO:0000256" key="7">
    <source>
        <dbReference type="RuleBase" id="RU363099"/>
    </source>
</evidence>
<keyword evidence="10" id="KW-1185">Reference proteome</keyword>
<evidence type="ECO:0000259" key="8">
    <source>
        <dbReference type="Pfam" id="PF14543"/>
    </source>
</evidence>
<comment type="similarity">
    <text evidence="2">Belongs to the peptidase A1 family.</text>
</comment>
<dbReference type="Gene3D" id="2.40.70.10">
    <property type="entry name" value="Acid Proteases"/>
    <property type="match status" value="1"/>
</dbReference>
<comment type="subcellular location">
    <subcellularLocation>
        <location evidence="7">Secreted</location>
        <location evidence="7">Extracellular space</location>
        <location evidence="7">Apoplast</location>
    </subcellularLocation>
</comment>
<dbReference type="Pfam" id="PF03018">
    <property type="entry name" value="Dirigent"/>
    <property type="match status" value="1"/>
</dbReference>
<organism evidence="9 10">
    <name type="scientific">Hevea brasiliensis</name>
    <name type="common">Para rubber tree</name>
    <name type="synonym">Siphonia brasiliensis</name>
    <dbReference type="NCBI Taxonomy" id="3981"/>
    <lineage>
        <taxon>Eukaryota</taxon>
        <taxon>Viridiplantae</taxon>
        <taxon>Streptophyta</taxon>
        <taxon>Embryophyta</taxon>
        <taxon>Tracheophyta</taxon>
        <taxon>Spermatophyta</taxon>
        <taxon>Magnoliopsida</taxon>
        <taxon>eudicotyledons</taxon>
        <taxon>Gunneridae</taxon>
        <taxon>Pentapetalae</taxon>
        <taxon>rosids</taxon>
        <taxon>fabids</taxon>
        <taxon>Malpighiales</taxon>
        <taxon>Euphorbiaceae</taxon>
        <taxon>Crotonoideae</taxon>
        <taxon>Micrandreae</taxon>
        <taxon>Hevea</taxon>
    </lineage>
</organism>
<accession>A0A6A6MFN1</accession>
<dbReference type="InterPro" id="IPR036424">
    <property type="entry name" value="UPP_synth-like_sf"/>
</dbReference>
<comment type="caution">
    <text evidence="9">The sequence shown here is derived from an EMBL/GenBank/DDBJ whole genome shotgun (WGS) entry which is preliminary data.</text>
</comment>
<proteinExistence type="inferred from homology"/>
<evidence type="ECO:0000313" key="10">
    <source>
        <dbReference type="Proteomes" id="UP000467840"/>
    </source>
</evidence>
<evidence type="ECO:0000313" key="9">
    <source>
        <dbReference type="EMBL" id="KAF2312492.1"/>
    </source>
</evidence>
<keyword evidence="7" id="KW-0052">Apoplast</keyword>
<comment type="similarity">
    <text evidence="1">Belongs to the UPP synthase family.</text>
</comment>
<keyword evidence="6" id="KW-0808">Transferase</keyword>
<dbReference type="Gene3D" id="3.40.1180.10">
    <property type="entry name" value="Decaprenyl diphosphate synthase-like"/>
    <property type="match status" value="2"/>
</dbReference>
<sequence>MGERGFAQKQEELGVLHCSKGSWEKSREQGKWRLTLGWARHKSGKVWRVWIDENIGTEMVITIKKLNPEKTMQTFQESQAPHPLYKPSNNLVVCKDPLCASLQPPDGANVKTQSSVIMRCGYDQLPGRSPHPLDGILGLGRGMSSIPSQLSSQGLVQNIVGHCLSGRGGGFLFFGNQDTYDSSRVAWTPMSRDLLKYYSPGLGELIFDEKSTEIRNLLTVLDSGSSFTYMNSQAYQELLFWSPDEVKDLMDLMLEKIEDLLRDESIVNQYGIRVYFIGNLKLLSETVRIAAEKVMKATAKNTNCTLLICVAYTSRDEIVHAVQGSCKNKQEEIQPLSFCKANNDAIEEVEDNKKVNEVIPFVFLESQKDEAGKSQATMASVTCSCLARGVEGGGNKNSMVVRAVRGSYEDKWDNCQAMMENRTGNGVTSSEESENLQGECSIIKLVDIEKQMYMAVAPEPDILIRSSGESRLSNFLLWQTSECQLYSPDALWPEIGLWHLAKDSHGSISLPHALAALLLVLSLKATSAAHHHQLKSLHFSLYQHETINKTGYFIVNGVAGANLSQTALPFGTLFVFEDPMTVTANRTSKLVGIAEGTSITSSLDGLTSISTAKITLSLKKHKGSISIVGGTHNIKPADHPVVGGTGDFLFVQGYVTSSPVDLVGTTVVYKIEFHLYWPPYAEQVHPA</sequence>
<protein>
    <recommendedName>
        <fullName evidence="7">Dirigent protein</fullName>
    </recommendedName>
</protein>
<comment type="subunit">
    <text evidence="4 7">Homodimer.</text>
</comment>
<dbReference type="Pfam" id="PF01255">
    <property type="entry name" value="Prenyltransf"/>
    <property type="match status" value="2"/>
</dbReference>
<dbReference type="GO" id="GO:0005737">
    <property type="term" value="C:cytoplasm"/>
    <property type="evidence" value="ECO:0007669"/>
    <property type="project" value="UniProtKB-ARBA"/>
</dbReference>
<dbReference type="InterPro" id="IPR032861">
    <property type="entry name" value="TAXi_N"/>
</dbReference>
<evidence type="ECO:0000256" key="2">
    <source>
        <dbReference type="ARBA" id="ARBA00007447"/>
    </source>
</evidence>
<dbReference type="InterPro" id="IPR021109">
    <property type="entry name" value="Peptidase_aspartic_dom_sf"/>
</dbReference>
<name>A0A6A6MFN1_HEVBR</name>
<evidence type="ECO:0000256" key="1">
    <source>
        <dbReference type="ARBA" id="ARBA00005432"/>
    </source>
</evidence>
<dbReference type="GO" id="GO:0016765">
    <property type="term" value="F:transferase activity, transferring alkyl or aryl (other than methyl) groups"/>
    <property type="evidence" value="ECO:0007669"/>
    <property type="project" value="InterPro"/>
</dbReference>
<evidence type="ECO:0000256" key="4">
    <source>
        <dbReference type="ARBA" id="ARBA00011738"/>
    </source>
</evidence>
<evidence type="ECO:0000256" key="6">
    <source>
        <dbReference type="ARBA" id="ARBA00022679"/>
    </source>
</evidence>
<dbReference type="PROSITE" id="PS01066">
    <property type="entry name" value="UPP_SYNTHASE"/>
    <property type="match status" value="1"/>
</dbReference>
<gene>
    <name evidence="9" type="ORF">GH714_034869</name>
</gene>
<dbReference type="InterPro" id="IPR004265">
    <property type="entry name" value="Dirigent"/>
</dbReference>
<dbReference type="GO" id="GO:0009699">
    <property type="term" value="P:phenylpropanoid biosynthetic process"/>
    <property type="evidence" value="ECO:0007669"/>
    <property type="project" value="UniProtKB-ARBA"/>
</dbReference>
<dbReference type="SUPFAM" id="SSF64005">
    <property type="entry name" value="Undecaprenyl diphosphate synthase"/>
    <property type="match status" value="2"/>
</dbReference>
<dbReference type="GO" id="GO:0048046">
    <property type="term" value="C:apoplast"/>
    <property type="evidence" value="ECO:0007669"/>
    <property type="project" value="UniProtKB-SubCell"/>
</dbReference>
<dbReference type="AlphaFoldDB" id="A0A6A6MFN1"/>
<comment type="similarity">
    <text evidence="3 7">Belongs to the plant dirigent protein family.</text>
</comment>
<dbReference type="Gene3D" id="2.40.480.10">
    <property type="entry name" value="Allene oxide cyclase-like"/>
    <property type="match status" value="1"/>
</dbReference>
<dbReference type="InterPro" id="IPR044859">
    <property type="entry name" value="Allene_oxi_cyc_Dirigent"/>
</dbReference>
<dbReference type="Proteomes" id="UP000467840">
    <property type="component" value="Chromosome 14"/>
</dbReference>
<dbReference type="PANTHER" id="PTHR47586">
    <property type="entry name" value="DIRIGENT PROTEIN"/>
    <property type="match status" value="1"/>
</dbReference>
<dbReference type="Pfam" id="PF14543">
    <property type="entry name" value="TAXi_N"/>
    <property type="match status" value="1"/>
</dbReference>
<feature type="domain" description="Xylanase inhibitor N-terminal" evidence="8">
    <location>
        <begin position="106"/>
        <end position="176"/>
    </location>
</feature>
<dbReference type="EMBL" id="JAAGAX010000006">
    <property type="protein sequence ID" value="KAF2312492.1"/>
    <property type="molecule type" value="Genomic_DNA"/>
</dbReference>